<dbReference type="Proteomes" id="UP000238801">
    <property type="component" value="Unassembled WGS sequence"/>
</dbReference>
<evidence type="ECO:0000313" key="2">
    <source>
        <dbReference type="Proteomes" id="UP000238801"/>
    </source>
</evidence>
<proteinExistence type="predicted"/>
<organism evidence="1 2">
    <name type="scientific">Hasllibacter halocynthiae</name>
    <dbReference type="NCBI Taxonomy" id="595589"/>
    <lineage>
        <taxon>Bacteria</taxon>
        <taxon>Pseudomonadati</taxon>
        <taxon>Pseudomonadota</taxon>
        <taxon>Alphaproteobacteria</taxon>
        <taxon>Rhodobacterales</taxon>
        <taxon>Roseobacteraceae</taxon>
        <taxon>Hasllibacter</taxon>
    </lineage>
</organism>
<evidence type="ECO:0000313" key="1">
    <source>
        <dbReference type="EMBL" id="PRY92625.1"/>
    </source>
</evidence>
<accession>A0A2T0X159</accession>
<dbReference type="EMBL" id="PVTT01000002">
    <property type="protein sequence ID" value="PRY92625.1"/>
    <property type="molecule type" value="Genomic_DNA"/>
</dbReference>
<dbReference type="RefSeq" id="WP_106160308.1">
    <property type="nucleotide sequence ID" value="NZ_PVTT01000002.1"/>
</dbReference>
<dbReference type="SUPFAM" id="SSF52833">
    <property type="entry name" value="Thioredoxin-like"/>
    <property type="match status" value="1"/>
</dbReference>
<dbReference type="AlphaFoldDB" id="A0A2T0X159"/>
<dbReference type="OrthoDB" id="9813770at2"/>
<gene>
    <name evidence="1" type="ORF">BCF33_1475</name>
</gene>
<reference evidence="1 2" key="1">
    <citation type="submission" date="2018-03" db="EMBL/GenBank/DDBJ databases">
        <title>Genomic Encyclopedia of Archaeal and Bacterial Type Strains, Phase II (KMG-II): from individual species to whole genera.</title>
        <authorList>
            <person name="Goeker M."/>
        </authorList>
    </citation>
    <scope>NUCLEOTIDE SEQUENCE [LARGE SCALE GENOMIC DNA]</scope>
    <source>
        <strain evidence="1 2">DSM 29318</strain>
    </source>
</reference>
<dbReference type="Gene3D" id="1.10.472.60">
    <property type="entry name" value="putative protein disulfide isomerase domain"/>
    <property type="match status" value="1"/>
</dbReference>
<name>A0A2T0X159_9RHOB</name>
<protein>
    <recommendedName>
        <fullName evidence="3">DSBA-like thioredoxin domain-containing protein</fullName>
    </recommendedName>
</protein>
<evidence type="ECO:0008006" key="3">
    <source>
        <dbReference type="Google" id="ProtNLM"/>
    </source>
</evidence>
<keyword evidence="2" id="KW-1185">Reference proteome</keyword>
<sequence length="197" mass="20314">MSAARELIYGYDPICGWCYGAAPAVRAAAEVVPVRVVMAGLVTGDRVGPAAAMEGYVRGAAGRLRAVTGRAPSEAFFEWMRSPGAVADSGPPAVAVDAVRRERPGSALAFACAVTEAHYAEGMDPNDPGAYAPLLDRHAPGVVLPDIHDPGLQDAAFAEGREMGITAFPTFALRDGGRIAVLPTIYDPPALVAALGA</sequence>
<dbReference type="Gene3D" id="3.40.30.10">
    <property type="entry name" value="Glutaredoxin"/>
    <property type="match status" value="1"/>
</dbReference>
<dbReference type="InterPro" id="IPR036249">
    <property type="entry name" value="Thioredoxin-like_sf"/>
</dbReference>
<comment type="caution">
    <text evidence="1">The sequence shown here is derived from an EMBL/GenBank/DDBJ whole genome shotgun (WGS) entry which is preliminary data.</text>
</comment>